<sequence length="507" mass="55600">MGFRFWNLSNSVYRASVSRTSPDADRILRHGRVIRQHLRPHLRDPSFRGHYDVPRRWHLGHSHHDHDRRPFSAGEDGVRIFRLGLAADVCLAAGKAVTGYLSGSTAIIADAAHSVSDVVLSGVALWSYKAANVPKDKDHPYGHGKFETLGALGISCMLLATAGGIAWHALDLLLGLLSATPEIVNHSVLNEHVHSHHHSGHHHGIDMEHPILALSVTIISISTKEGLYWITKRAGERQGSGLMKANAWHHRADAISSVVALLGVGGSILGIKFLDPLAGLVVSGMIFKAGLETGHQSILELVDAAIPAEDLDPIKETILKVEGVKGCHRLRGRRAGSSLYLDVHIEVDPFVSVSAAHGIGETVRHQIHESHPEVTEVFIHIDPSISQFSPTKMDEQKLSEGLVVPNRNNCVDDKAIEAVVRNAVSSKLSKQMVVERITHHVLQGKVLLEVEVSMPPEMLIRDAMEVAKEAEEQVLKTNTNIVHVSFQLSLGRRIPRCDDDLEEMNQK</sequence>
<dbReference type="Gene3D" id="3.30.70.1350">
    <property type="entry name" value="Cation efflux protein, cytoplasmic domain"/>
    <property type="match status" value="1"/>
</dbReference>
<evidence type="ECO:0000256" key="1">
    <source>
        <dbReference type="ARBA" id="ARBA00003168"/>
    </source>
</evidence>
<dbReference type="Pfam" id="PF01545">
    <property type="entry name" value="Cation_efflux"/>
    <property type="match status" value="1"/>
</dbReference>
<keyword evidence="3" id="KW-0813">Transport</keyword>
<proteinExistence type="predicted"/>
<dbReference type="SUPFAM" id="SSF161111">
    <property type="entry name" value="Cation efflux protein transmembrane domain-like"/>
    <property type="match status" value="1"/>
</dbReference>
<comment type="function">
    <text evidence="1">Involved in sequestration of excess metal in the cytoplasm into vacuoles to maintain metal homeostasis.</text>
</comment>
<comment type="subcellular location">
    <subcellularLocation>
        <location evidence="2">Vacuole membrane</location>
        <topology evidence="2">Multi-pass membrane protein</topology>
    </subcellularLocation>
</comment>
<dbReference type="InterPro" id="IPR050291">
    <property type="entry name" value="CDF_Transporter"/>
</dbReference>
<feature type="domain" description="Cation efflux protein transmembrane" evidence="8">
    <location>
        <begin position="84"/>
        <end position="302"/>
    </location>
</feature>
<dbReference type="FunFam" id="3.30.70.1350:FF:000008">
    <property type="entry name" value="Metal tolerance protein C1"/>
    <property type="match status" value="1"/>
</dbReference>
<evidence type="ECO:0000259" key="9">
    <source>
        <dbReference type="Pfam" id="PF16916"/>
    </source>
</evidence>
<dbReference type="InterPro" id="IPR058533">
    <property type="entry name" value="Cation_efflux_TM"/>
</dbReference>
<dbReference type="Gene3D" id="1.20.1510.10">
    <property type="entry name" value="Cation efflux protein transmembrane domain"/>
    <property type="match status" value="1"/>
</dbReference>
<evidence type="ECO:0000256" key="2">
    <source>
        <dbReference type="ARBA" id="ARBA00004128"/>
    </source>
</evidence>
<dbReference type="InterPro" id="IPR027469">
    <property type="entry name" value="Cation_efflux_TMD_sf"/>
</dbReference>
<dbReference type="NCBIfam" id="TIGR01297">
    <property type="entry name" value="CDF"/>
    <property type="match status" value="1"/>
</dbReference>
<dbReference type="Pfam" id="PF16916">
    <property type="entry name" value="ZT_dimer"/>
    <property type="match status" value="1"/>
</dbReference>
<reference evidence="10 11" key="1">
    <citation type="submission" date="2024-11" db="EMBL/GenBank/DDBJ databases">
        <title>Chromosome-level genome assembly of Eucalyptus globulus Labill. provides insights into its genome evolution.</title>
        <authorList>
            <person name="Li X."/>
        </authorList>
    </citation>
    <scope>NUCLEOTIDE SEQUENCE [LARGE SCALE GENOMIC DNA]</scope>
    <source>
        <strain evidence="10">CL2024</strain>
        <tissue evidence="10">Fresh tender leaves</tissue>
    </source>
</reference>
<dbReference type="PANTHER" id="PTHR43840:SF15">
    <property type="entry name" value="MITOCHONDRIAL METAL TRANSPORTER 1-RELATED"/>
    <property type="match status" value="1"/>
</dbReference>
<dbReference type="FunFam" id="1.20.1510.10:FF:000023">
    <property type="entry name" value="Metal tolerance protein C1"/>
    <property type="match status" value="1"/>
</dbReference>
<protein>
    <recommendedName>
        <fullName evidence="12">Cation efflux protein cytoplasmic domain-containing protein</fullName>
    </recommendedName>
</protein>
<evidence type="ECO:0000313" key="10">
    <source>
        <dbReference type="EMBL" id="KAL3717577.1"/>
    </source>
</evidence>
<keyword evidence="5" id="KW-0812">Transmembrane</keyword>
<name>A0ABD3ITW8_EUCGL</name>
<dbReference type="Proteomes" id="UP001634007">
    <property type="component" value="Unassembled WGS sequence"/>
</dbReference>
<keyword evidence="4" id="KW-0926">Vacuole</keyword>
<keyword evidence="7" id="KW-0472">Membrane</keyword>
<evidence type="ECO:0000259" key="8">
    <source>
        <dbReference type="Pfam" id="PF01545"/>
    </source>
</evidence>
<feature type="domain" description="Cation efflux protein cytoplasmic" evidence="9">
    <location>
        <begin position="307"/>
        <end position="383"/>
    </location>
</feature>
<dbReference type="EMBL" id="JBJKBG010000011">
    <property type="protein sequence ID" value="KAL3717577.1"/>
    <property type="molecule type" value="Genomic_DNA"/>
</dbReference>
<evidence type="ECO:0008006" key="12">
    <source>
        <dbReference type="Google" id="ProtNLM"/>
    </source>
</evidence>
<organism evidence="10 11">
    <name type="scientific">Eucalyptus globulus</name>
    <name type="common">Tasmanian blue gum</name>
    <dbReference type="NCBI Taxonomy" id="34317"/>
    <lineage>
        <taxon>Eukaryota</taxon>
        <taxon>Viridiplantae</taxon>
        <taxon>Streptophyta</taxon>
        <taxon>Embryophyta</taxon>
        <taxon>Tracheophyta</taxon>
        <taxon>Spermatophyta</taxon>
        <taxon>Magnoliopsida</taxon>
        <taxon>eudicotyledons</taxon>
        <taxon>Gunneridae</taxon>
        <taxon>Pentapetalae</taxon>
        <taxon>rosids</taxon>
        <taxon>malvids</taxon>
        <taxon>Myrtales</taxon>
        <taxon>Myrtaceae</taxon>
        <taxon>Myrtoideae</taxon>
        <taxon>Eucalypteae</taxon>
        <taxon>Eucalyptus</taxon>
    </lineage>
</organism>
<accession>A0ABD3ITW8</accession>
<gene>
    <name evidence="10" type="ORF">ACJRO7_009075</name>
</gene>
<evidence type="ECO:0000313" key="11">
    <source>
        <dbReference type="Proteomes" id="UP001634007"/>
    </source>
</evidence>
<evidence type="ECO:0000256" key="4">
    <source>
        <dbReference type="ARBA" id="ARBA00022554"/>
    </source>
</evidence>
<dbReference type="GO" id="GO:0005774">
    <property type="term" value="C:vacuolar membrane"/>
    <property type="evidence" value="ECO:0007669"/>
    <property type="project" value="UniProtKB-SubCell"/>
</dbReference>
<evidence type="ECO:0000256" key="6">
    <source>
        <dbReference type="ARBA" id="ARBA00022989"/>
    </source>
</evidence>
<evidence type="ECO:0000256" key="7">
    <source>
        <dbReference type="ARBA" id="ARBA00023136"/>
    </source>
</evidence>
<dbReference type="SUPFAM" id="SSF160240">
    <property type="entry name" value="Cation efflux protein cytoplasmic domain-like"/>
    <property type="match status" value="1"/>
</dbReference>
<dbReference type="InterPro" id="IPR002524">
    <property type="entry name" value="Cation_efflux"/>
</dbReference>
<dbReference type="AlphaFoldDB" id="A0ABD3ITW8"/>
<evidence type="ECO:0000256" key="3">
    <source>
        <dbReference type="ARBA" id="ARBA00022448"/>
    </source>
</evidence>
<dbReference type="InterPro" id="IPR036837">
    <property type="entry name" value="Cation_efflux_CTD_sf"/>
</dbReference>
<evidence type="ECO:0000256" key="5">
    <source>
        <dbReference type="ARBA" id="ARBA00022692"/>
    </source>
</evidence>
<comment type="caution">
    <text evidence="10">The sequence shown here is derived from an EMBL/GenBank/DDBJ whole genome shotgun (WGS) entry which is preliminary data.</text>
</comment>
<dbReference type="InterPro" id="IPR027470">
    <property type="entry name" value="Cation_efflux_CTD"/>
</dbReference>
<dbReference type="PANTHER" id="PTHR43840">
    <property type="entry name" value="MITOCHONDRIAL METAL TRANSPORTER 1-RELATED"/>
    <property type="match status" value="1"/>
</dbReference>
<keyword evidence="6" id="KW-1133">Transmembrane helix</keyword>
<keyword evidence="11" id="KW-1185">Reference proteome</keyword>